<evidence type="ECO:0000313" key="3">
    <source>
        <dbReference type="Proteomes" id="UP000008560"/>
    </source>
</evidence>
<sequence>MANIRTARLQAFPYLDFQPSFFRWLHHPPYGLDLPLMLHRLCRLGQGLTAQIIVQILVITVVYGLVEKAFTEPCLQTFTGCPFCRVIVEETADSGVVSQYALRLCEIGNGVQYDIVLRGQSGVLRIVPHTDGKKREIIHEALEKITHTSRLSLLSDMGDVLWSDTTFEIAVAHLIAPYHIREADGEVPPVSMSEMQFLTFPLGEFRVYPTLLQKGQQRRR</sequence>
<evidence type="ECO:0000256" key="1">
    <source>
        <dbReference type="SAM" id="Phobius"/>
    </source>
</evidence>
<keyword evidence="1" id="KW-0472">Membrane</keyword>
<reference evidence="2 3" key="1">
    <citation type="journal article" date="2010" name="Microbiology">
        <title>Twenty-eight divergent polysaccharide loci specifying within- and amongst-strain capsule diversity in three strains of Bacteroides fragilis.</title>
        <authorList>
            <person name="Patrick S."/>
            <person name="Blakely G.W."/>
            <person name="Houston S."/>
            <person name="Moore J."/>
            <person name="Abratt V.R."/>
            <person name="Bertalan M."/>
            <person name="Cerdeno-Tarraga A.M."/>
            <person name="Quail M.A."/>
            <person name="Corton N."/>
            <person name="Corton C."/>
            <person name="Bignell A."/>
            <person name="Barron A."/>
            <person name="Clark L."/>
            <person name="Bentley S.D."/>
            <person name="Parkhill J."/>
        </authorList>
    </citation>
    <scope>NUCLEOTIDE SEQUENCE [LARGE SCALE GENOMIC DNA]</scope>
    <source>
        <strain evidence="2 3">638R</strain>
    </source>
</reference>
<gene>
    <name evidence="2" type="ordered locus">BF638R_2664</name>
</gene>
<dbReference type="EMBL" id="FQ312004">
    <property type="protein sequence ID" value="CBW23168.1"/>
    <property type="molecule type" value="Genomic_DNA"/>
</dbReference>
<protein>
    <submittedName>
        <fullName evidence="2">Putative transmembrane protein</fullName>
    </submittedName>
</protein>
<dbReference type="KEGG" id="bfg:BF638R_2664"/>
<name>E1WQE5_BACF6</name>
<organism evidence="2 3">
    <name type="scientific">Bacteroides fragilis (strain 638R)</name>
    <dbReference type="NCBI Taxonomy" id="862962"/>
    <lineage>
        <taxon>Bacteria</taxon>
        <taxon>Pseudomonadati</taxon>
        <taxon>Bacteroidota</taxon>
        <taxon>Bacteroidia</taxon>
        <taxon>Bacteroidales</taxon>
        <taxon>Bacteroidaceae</taxon>
        <taxon>Bacteroides</taxon>
    </lineage>
</organism>
<dbReference type="AlphaFoldDB" id="E1WQE5"/>
<keyword evidence="1" id="KW-1133">Transmembrane helix</keyword>
<accession>E1WQE5</accession>
<dbReference type="PATRIC" id="fig|862962.3.peg.2740"/>
<feature type="transmembrane region" description="Helical" evidence="1">
    <location>
        <begin position="47"/>
        <end position="66"/>
    </location>
</feature>
<dbReference type="HOGENOM" id="CLU_1253855_0_0_10"/>
<evidence type="ECO:0000313" key="2">
    <source>
        <dbReference type="EMBL" id="CBW23168.1"/>
    </source>
</evidence>
<proteinExistence type="predicted"/>
<keyword evidence="1 2" id="KW-0812">Transmembrane</keyword>
<dbReference type="Proteomes" id="UP000008560">
    <property type="component" value="Chromosome"/>
</dbReference>